<dbReference type="Gene3D" id="1.10.540.10">
    <property type="entry name" value="Acyl-CoA dehydrogenase/oxidase, N-terminal domain"/>
    <property type="match status" value="1"/>
</dbReference>
<protein>
    <submittedName>
        <fullName evidence="7">Acyl-CoA dehydrogenase</fullName>
    </submittedName>
</protein>
<dbReference type="FunFam" id="2.40.110.10:FF:000011">
    <property type="entry name" value="Acyl-CoA dehydrogenase FadE34"/>
    <property type="match status" value="1"/>
</dbReference>
<dbReference type="InterPro" id="IPR037069">
    <property type="entry name" value="AcylCoA_DH/ox_N_sf"/>
</dbReference>
<evidence type="ECO:0000256" key="1">
    <source>
        <dbReference type="ARBA" id="ARBA00001974"/>
    </source>
</evidence>
<dbReference type="InterPro" id="IPR006089">
    <property type="entry name" value="Acyl-CoA_DH_CS"/>
</dbReference>
<dbReference type="Gene3D" id="1.20.140.10">
    <property type="entry name" value="Butyryl-CoA Dehydrogenase, subunit A, domain 3"/>
    <property type="match status" value="1"/>
</dbReference>
<dbReference type="EMBL" id="FXWG01000003">
    <property type="protein sequence ID" value="SMQ74092.1"/>
    <property type="molecule type" value="Genomic_DNA"/>
</dbReference>
<dbReference type="GO" id="GO:0005886">
    <property type="term" value="C:plasma membrane"/>
    <property type="evidence" value="ECO:0007669"/>
    <property type="project" value="TreeGrafter"/>
</dbReference>
<dbReference type="InterPro" id="IPR046373">
    <property type="entry name" value="Acyl-CoA_Oxase/DH_mid-dom_sf"/>
</dbReference>
<organism evidence="7 8">
    <name type="scientific">Altererythrobacter xiamenensis</name>
    <dbReference type="NCBI Taxonomy" id="1316679"/>
    <lineage>
        <taxon>Bacteria</taxon>
        <taxon>Pseudomonadati</taxon>
        <taxon>Pseudomonadota</taxon>
        <taxon>Alphaproteobacteria</taxon>
        <taxon>Sphingomonadales</taxon>
        <taxon>Erythrobacteraceae</taxon>
        <taxon>Altererythrobacter</taxon>
    </lineage>
</organism>
<dbReference type="InterPro" id="IPR013786">
    <property type="entry name" value="AcylCoA_DH/ox_N"/>
</dbReference>
<proteinExistence type="predicted"/>
<evidence type="ECO:0000313" key="8">
    <source>
        <dbReference type="Proteomes" id="UP000194420"/>
    </source>
</evidence>
<keyword evidence="2" id="KW-0285">Flavoprotein</keyword>
<dbReference type="GO" id="GO:0050660">
    <property type="term" value="F:flavin adenine dinucleotide binding"/>
    <property type="evidence" value="ECO:0007669"/>
    <property type="project" value="InterPro"/>
</dbReference>
<evidence type="ECO:0000313" key="7">
    <source>
        <dbReference type="EMBL" id="SMQ74092.1"/>
    </source>
</evidence>
<evidence type="ECO:0000259" key="6">
    <source>
        <dbReference type="Pfam" id="PF02771"/>
    </source>
</evidence>
<dbReference type="AlphaFoldDB" id="A0A1Y6FML6"/>
<evidence type="ECO:0000259" key="5">
    <source>
        <dbReference type="Pfam" id="PF02770"/>
    </source>
</evidence>
<comment type="cofactor">
    <cofactor evidence="1">
        <name>FAD</name>
        <dbReference type="ChEBI" id="CHEBI:57692"/>
    </cofactor>
</comment>
<gene>
    <name evidence="7" type="ORF">SAMN06297468_2428</name>
</gene>
<keyword evidence="3" id="KW-0274">FAD</keyword>
<dbReference type="SUPFAM" id="SSF56645">
    <property type="entry name" value="Acyl-CoA dehydrogenase NM domain-like"/>
    <property type="match status" value="1"/>
</dbReference>
<dbReference type="Proteomes" id="UP000194420">
    <property type="component" value="Unassembled WGS sequence"/>
</dbReference>
<evidence type="ECO:0000256" key="2">
    <source>
        <dbReference type="ARBA" id="ARBA00022630"/>
    </source>
</evidence>
<feature type="domain" description="Acyl-CoA dehydrogenase/oxidase N-terminal" evidence="6">
    <location>
        <begin position="31"/>
        <end position="143"/>
    </location>
</feature>
<name>A0A1Y6FML6_9SPHN</name>
<dbReference type="GO" id="GO:0003995">
    <property type="term" value="F:acyl-CoA dehydrogenase activity"/>
    <property type="evidence" value="ECO:0007669"/>
    <property type="project" value="InterPro"/>
</dbReference>
<dbReference type="Pfam" id="PF02771">
    <property type="entry name" value="Acyl-CoA_dh_N"/>
    <property type="match status" value="1"/>
</dbReference>
<dbReference type="InterPro" id="IPR006091">
    <property type="entry name" value="Acyl-CoA_Oxase/DH_mid-dom"/>
</dbReference>
<dbReference type="PANTHER" id="PTHR43292:SF4">
    <property type="entry name" value="ACYL-COA DEHYDROGENASE FADE34"/>
    <property type="match status" value="1"/>
</dbReference>
<dbReference type="PROSITE" id="PS00072">
    <property type="entry name" value="ACYL_COA_DH_1"/>
    <property type="match status" value="1"/>
</dbReference>
<dbReference type="InterPro" id="IPR009100">
    <property type="entry name" value="AcylCoA_DH/oxidase_NM_dom_sf"/>
</dbReference>
<dbReference type="Gene3D" id="2.40.110.10">
    <property type="entry name" value="Butyryl-CoA Dehydrogenase, subunit A, domain 2"/>
    <property type="match status" value="1"/>
</dbReference>
<reference evidence="8" key="1">
    <citation type="submission" date="2017-04" db="EMBL/GenBank/DDBJ databases">
        <authorList>
            <person name="Varghese N."/>
            <person name="Submissions S."/>
        </authorList>
    </citation>
    <scope>NUCLEOTIDE SEQUENCE [LARGE SCALE GENOMIC DNA]</scope>
</reference>
<evidence type="ECO:0000256" key="4">
    <source>
        <dbReference type="ARBA" id="ARBA00023002"/>
    </source>
</evidence>
<dbReference type="InterPro" id="IPR052161">
    <property type="entry name" value="Mycobact_Acyl-CoA_DH"/>
</dbReference>
<evidence type="ECO:0000256" key="3">
    <source>
        <dbReference type="ARBA" id="ARBA00022827"/>
    </source>
</evidence>
<dbReference type="Pfam" id="PF02770">
    <property type="entry name" value="Acyl-CoA_dh_M"/>
    <property type="match status" value="1"/>
</dbReference>
<keyword evidence="4" id="KW-0560">Oxidoreductase</keyword>
<dbReference type="PANTHER" id="PTHR43292">
    <property type="entry name" value="ACYL-COA DEHYDROGENASE"/>
    <property type="match status" value="1"/>
</dbReference>
<feature type="domain" description="Acyl-CoA oxidase/dehydrogenase middle" evidence="5">
    <location>
        <begin position="147"/>
        <end position="241"/>
    </location>
</feature>
<keyword evidence="8" id="KW-1185">Reference proteome</keyword>
<accession>A0A1Y6FML6</accession>
<sequence>MERREALAPCDGFLHQAGVQTFAFHPFEAPENAQAIRHDLRAFLAENQPNDEPVRRANCWTTFDPGFSRALGQAGYIGMLWPKEYGGHERDPLERYIVLEELLAAGAPVGAHWIADRQTGPLLLRYGTEEQRRKYLPGMARGELYACIGLSEPGSGSDLASVRTSARRTEEGWLINGQKVWTTGAHISHVMLALIRSEEGSERQQGLSQFLIDLDTPGVTVRPIEDMFGGADFNEVFFEDVLIPHGALVGTEGEGWKQATAELALERSGPERYLSSHALLVELIDACGDDADPAIIATIGRLVSDMWTLRQMSMSVAAKLAAGHDPTVEASIVKDLGNTYEQELPQMVQAVVDLQLTDDSTLARMLTMLLQVSPSFSLRGGTREILRGIVARGLGLR</sequence>